<dbReference type="EMBL" id="LGUP01000381">
    <property type="protein sequence ID" value="KOG12429.1"/>
    <property type="molecule type" value="Genomic_DNA"/>
</dbReference>
<evidence type="ECO:0008006" key="4">
    <source>
        <dbReference type="Google" id="ProtNLM"/>
    </source>
</evidence>
<organism evidence="2 3">
    <name type="scientific">Streptomyces viridochromogenes</name>
    <dbReference type="NCBI Taxonomy" id="1938"/>
    <lineage>
        <taxon>Bacteria</taxon>
        <taxon>Bacillati</taxon>
        <taxon>Actinomycetota</taxon>
        <taxon>Actinomycetes</taxon>
        <taxon>Kitasatosporales</taxon>
        <taxon>Streptomycetaceae</taxon>
        <taxon>Streptomyces</taxon>
    </lineage>
</organism>
<reference evidence="2 3" key="1">
    <citation type="submission" date="2015-06" db="EMBL/GenBank/DDBJ databases">
        <authorList>
            <person name="Hoefler B.C."/>
            <person name="Straight P.D."/>
        </authorList>
    </citation>
    <scope>NUCLEOTIDE SEQUENCE [LARGE SCALE GENOMIC DNA]</scope>
    <source>
        <strain evidence="2 3">NRRL 3427</strain>
    </source>
</reference>
<evidence type="ECO:0000256" key="1">
    <source>
        <dbReference type="SAM" id="MobiDB-lite"/>
    </source>
</evidence>
<comment type="caution">
    <text evidence="2">The sequence shown here is derived from an EMBL/GenBank/DDBJ whole genome shotgun (WGS) entry which is preliminary data.</text>
</comment>
<proteinExistence type="predicted"/>
<feature type="region of interest" description="Disordered" evidence="1">
    <location>
        <begin position="157"/>
        <end position="180"/>
    </location>
</feature>
<evidence type="ECO:0000313" key="3">
    <source>
        <dbReference type="Proteomes" id="UP000037023"/>
    </source>
</evidence>
<accession>A0A0L8JFW0</accession>
<gene>
    <name evidence="2" type="ORF">ADK34_31785</name>
</gene>
<dbReference type="Proteomes" id="UP000037023">
    <property type="component" value="Unassembled WGS sequence"/>
</dbReference>
<dbReference type="AlphaFoldDB" id="A0A0L8JFW0"/>
<evidence type="ECO:0000313" key="2">
    <source>
        <dbReference type="EMBL" id="KOG12429.1"/>
    </source>
</evidence>
<name>A0A0L8JFW0_STRVR</name>
<protein>
    <recommendedName>
        <fullName evidence="4">LuxR family transcriptional regulator</fullName>
    </recommendedName>
</protein>
<sequence length="195" mass="20726">MLPGSGRPQSERLQELYASQLRHLPEMTRRLVLYAAAAEYEDVATVMAAAGVGTDLGAWAPAEQAGLITLVDGRVAFQHPLVRAGSYHGAPAHLRQRAHRDLAAVLADDPARRAWHMAAVCLGQDESVAAALEETAELAEQRGGFFAAGQALQRSAECSPEAEDRARGGTRRRCAPRTTPVAPCGSGSCTKWSAV</sequence>
<dbReference type="PATRIC" id="fig|1938.6.peg.6832"/>